<dbReference type="InterPro" id="IPR018966">
    <property type="entry name" value="VTC_domain"/>
</dbReference>
<protein>
    <submittedName>
        <fullName evidence="3">Polyphosphate polymerase domain-containing protein</fullName>
    </submittedName>
</protein>
<dbReference type="EMBL" id="JACSQY010000007">
    <property type="protein sequence ID" value="MBD7908781.1"/>
    <property type="molecule type" value="Genomic_DNA"/>
</dbReference>
<evidence type="ECO:0000313" key="3">
    <source>
        <dbReference type="EMBL" id="MBD7908781.1"/>
    </source>
</evidence>
<accession>A0ABR8PKU4</accession>
<name>A0ABR8PKU4_9BACL</name>
<dbReference type="Pfam" id="PF09359">
    <property type="entry name" value="VTC"/>
    <property type="match status" value="1"/>
</dbReference>
<evidence type="ECO:0000259" key="2">
    <source>
        <dbReference type="Pfam" id="PF09359"/>
    </source>
</evidence>
<evidence type="ECO:0000256" key="1">
    <source>
        <dbReference type="SAM" id="MobiDB-lite"/>
    </source>
</evidence>
<dbReference type="RefSeq" id="WP_191690269.1">
    <property type="nucleotide sequence ID" value="NZ_JACSQY010000007.1"/>
</dbReference>
<organism evidence="3 4">
    <name type="scientific">Sporosarcina gallistercoris</name>
    <dbReference type="NCBI Taxonomy" id="2762245"/>
    <lineage>
        <taxon>Bacteria</taxon>
        <taxon>Bacillati</taxon>
        <taxon>Bacillota</taxon>
        <taxon>Bacilli</taxon>
        <taxon>Bacillales</taxon>
        <taxon>Caryophanaceae</taxon>
        <taxon>Sporosarcina</taxon>
    </lineage>
</organism>
<sequence>MAIEIFSRKEQKYLITRRQYEELVDRIGTRMRNDKNGTDGRYTITSLYFDSPEKSIYFETKNKLKYRQKLRLRVYDEADLDSTAFFEVKQKHKNVVNKRRLLLPLREAYRYLEGEAKGDLSDMETSNLQVMKEIDYFKKLYNLKPEMVVSYHRHALHGVTDPELRITFDFDLKCRNDDLHIENGSYGNHFIDEDLVVLEVKVDHAVPLWLARILQDLNCEQRSASKFCTSIELLDGEVLPQTGYSEPKELEQPTIGGMEDGSDHELVYI</sequence>
<feature type="domain" description="VTC" evidence="2">
    <location>
        <begin position="8"/>
        <end position="234"/>
    </location>
</feature>
<feature type="region of interest" description="Disordered" evidence="1">
    <location>
        <begin position="243"/>
        <end position="262"/>
    </location>
</feature>
<evidence type="ECO:0000313" key="4">
    <source>
        <dbReference type="Proteomes" id="UP000659496"/>
    </source>
</evidence>
<dbReference type="CDD" id="cd07750">
    <property type="entry name" value="PolyPPase_VTC_like"/>
    <property type="match status" value="1"/>
</dbReference>
<comment type="caution">
    <text evidence="3">The sequence shown here is derived from an EMBL/GenBank/DDBJ whole genome shotgun (WGS) entry which is preliminary data.</text>
</comment>
<keyword evidence="4" id="KW-1185">Reference proteome</keyword>
<dbReference type="InterPro" id="IPR042267">
    <property type="entry name" value="VTC_sf"/>
</dbReference>
<gene>
    <name evidence="3" type="ORF">H9659_10605</name>
</gene>
<reference evidence="3 4" key="1">
    <citation type="submission" date="2020-08" db="EMBL/GenBank/DDBJ databases">
        <title>A Genomic Blueprint of the Chicken Gut Microbiome.</title>
        <authorList>
            <person name="Gilroy R."/>
            <person name="Ravi A."/>
            <person name="Getino M."/>
            <person name="Pursley I."/>
            <person name="Horton D.L."/>
            <person name="Alikhan N.-F."/>
            <person name="Baker D."/>
            <person name="Gharbi K."/>
            <person name="Hall N."/>
            <person name="Watson M."/>
            <person name="Adriaenssens E.M."/>
            <person name="Foster-Nyarko E."/>
            <person name="Jarju S."/>
            <person name="Secka A."/>
            <person name="Antonio M."/>
            <person name="Oren A."/>
            <person name="Chaudhuri R."/>
            <person name="La Ragione R.M."/>
            <person name="Hildebrand F."/>
            <person name="Pallen M.J."/>
        </authorList>
    </citation>
    <scope>NUCLEOTIDE SEQUENCE [LARGE SCALE GENOMIC DNA]</scope>
    <source>
        <strain evidence="3 4">Sa3CUA8</strain>
    </source>
</reference>
<proteinExistence type="predicted"/>
<dbReference type="Gene3D" id="3.20.100.30">
    <property type="entry name" value="VTC, catalytic tunnel domain"/>
    <property type="match status" value="1"/>
</dbReference>
<dbReference type="Proteomes" id="UP000659496">
    <property type="component" value="Unassembled WGS sequence"/>
</dbReference>